<dbReference type="PANTHER" id="PTHR13528">
    <property type="entry name" value="39S RIBOSOMAL PROTEIN L28, MITOCHONDRIAL"/>
    <property type="match status" value="1"/>
</dbReference>
<sequence length="304" mass="33649">MAPALATPRLLAARIVTNLIRPGTGTALRVSKPSTPRLYHQPAVPESSIPIPSATARHPEIPPYPHGPHQVYHQSNTGLYGRQRIRFGNTVAVSAKHATKTRRAWRPNVHHKRLWSAALGVFVRTRVTTRVLRTIDKAGGLDNYLLGTKAARLRELGPWGWRLRWRVMQTDSVRERFARERRALGVRPREGDEELIARADLERAEREMGAAEFRSGEELVERMDAMLTGEEEFPIGEGVDDGVDGTVAMEAEAQAAAGSEAKETDKSQASDGAEAEGQGTPHTEGETPFRDEDFMKEETPTKAP</sequence>
<feature type="compositionally biased region" description="Basic and acidic residues" evidence="6">
    <location>
        <begin position="283"/>
        <end position="304"/>
    </location>
</feature>
<evidence type="ECO:0000256" key="1">
    <source>
        <dbReference type="ARBA" id="ARBA00008760"/>
    </source>
</evidence>
<evidence type="ECO:0000256" key="3">
    <source>
        <dbReference type="ARBA" id="ARBA00023274"/>
    </source>
</evidence>
<dbReference type="GO" id="GO:0003735">
    <property type="term" value="F:structural constituent of ribosome"/>
    <property type="evidence" value="ECO:0007669"/>
    <property type="project" value="InterPro"/>
</dbReference>
<feature type="compositionally biased region" description="Low complexity" evidence="6">
    <location>
        <begin position="249"/>
        <end position="259"/>
    </location>
</feature>
<keyword evidence="3" id="KW-0687">Ribonucleoprotein</keyword>
<dbReference type="InterPro" id="IPR026569">
    <property type="entry name" value="Ribosomal_bL28"/>
</dbReference>
<dbReference type="SUPFAM" id="SSF143800">
    <property type="entry name" value="L28p-like"/>
    <property type="match status" value="1"/>
</dbReference>
<keyword evidence="8" id="KW-1185">Reference proteome</keyword>
<name>A0AAD9I422_9PEZI</name>
<organism evidence="7 8">
    <name type="scientific">Phyllachora maydis</name>
    <dbReference type="NCBI Taxonomy" id="1825666"/>
    <lineage>
        <taxon>Eukaryota</taxon>
        <taxon>Fungi</taxon>
        <taxon>Dikarya</taxon>
        <taxon>Ascomycota</taxon>
        <taxon>Pezizomycotina</taxon>
        <taxon>Sordariomycetes</taxon>
        <taxon>Sordariomycetidae</taxon>
        <taxon>Phyllachorales</taxon>
        <taxon>Phyllachoraceae</taxon>
        <taxon>Phyllachora</taxon>
    </lineage>
</organism>
<dbReference type="GO" id="GO:0005762">
    <property type="term" value="C:mitochondrial large ribosomal subunit"/>
    <property type="evidence" value="ECO:0007669"/>
    <property type="project" value="TreeGrafter"/>
</dbReference>
<protein>
    <recommendedName>
        <fullName evidence="4">Large ribosomal subunit protein bL28m</fullName>
    </recommendedName>
</protein>
<reference evidence="7" key="1">
    <citation type="journal article" date="2023" name="Mol. Plant Microbe Interact.">
        <title>Elucidating the Obligate Nature and Biological Capacity of an Invasive Fungal Corn Pathogen.</title>
        <authorList>
            <person name="MacCready J.S."/>
            <person name="Roggenkamp E.M."/>
            <person name="Gdanetz K."/>
            <person name="Chilvers M.I."/>
        </authorList>
    </citation>
    <scope>NUCLEOTIDE SEQUENCE</scope>
    <source>
        <strain evidence="7">PM02</strain>
    </source>
</reference>
<comment type="function">
    <text evidence="5">Component of the mitochondrial ribosome (mitoribosome), a dedicated translation machinery responsible for the synthesis of mitochondrial genome-encoded proteins, including at least some of the essential transmembrane subunits of the mitochondrial respiratory chain. The mitoribosomes are attached to the mitochondrial inner membrane and translation products are cotranslationally integrated into the membrane.</text>
</comment>
<dbReference type="AlphaFoldDB" id="A0AAD9I422"/>
<accession>A0AAD9I422</accession>
<dbReference type="PANTHER" id="PTHR13528:SF2">
    <property type="entry name" value="LARGE RIBOSOMAL SUBUNIT PROTEIN BL28M"/>
    <property type="match status" value="1"/>
</dbReference>
<evidence type="ECO:0000256" key="4">
    <source>
        <dbReference type="ARBA" id="ARBA00035269"/>
    </source>
</evidence>
<evidence type="ECO:0000313" key="8">
    <source>
        <dbReference type="Proteomes" id="UP001217918"/>
    </source>
</evidence>
<comment type="similarity">
    <text evidence="1">Belongs to the bacterial ribosomal protein bL28 family.</text>
</comment>
<dbReference type="InterPro" id="IPR037147">
    <property type="entry name" value="Ribosomal_bL28_sf"/>
</dbReference>
<comment type="caution">
    <text evidence="7">The sequence shown here is derived from an EMBL/GenBank/DDBJ whole genome shotgun (WGS) entry which is preliminary data.</text>
</comment>
<evidence type="ECO:0000256" key="5">
    <source>
        <dbReference type="ARBA" id="ARBA00037226"/>
    </source>
</evidence>
<evidence type="ECO:0000256" key="2">
    <source>
        <dbReference type="ARBA" id="ARBA00022980"/>
    </source>
</evidence>
<evidence type="ECO:0000256" key="6">
    <source>
        <dbReference type="SAM" id="MobiDB-lite"/>
    </source>
</evidence>
<keyword evidence="2" id="KW-0689">Ribosomal protein</keyword>
<feature type="region of interest" description="Disordered" evidence="6">
    <location>
        <begin position="249"/>
        <end position="304"/>
    </location>
</feature>
<dbReference type="Pfam" id="PF00830">
    <property type="entry name" value="Ribosomal_L28"/>
    <property type="match status" value="1"/>
</dbReference>
<evidence type="ECO:0000313" key="7">
    <source>
        <dbReference type="EMBL" id="KAK2069877.1"/>
    </source>
</evidence>
<dbReference type="EMBL" id="JAQQPM010000003">
    <property type="protein sequence ID" value="KAK2069877.1"/>
    <property type="molecule type" value="Genomic_DNA"/>
</dbReference>
<dbReference type="InterPro" id="IPR034704">
    <property type="entry name" value="Ribosomal_bL28/bL31-like_sf"/>
</dbReference>
<gene>
    <name evidence="7" type="ORF">P8C59_004421</name>
</gene>
<dbReference type="Proteomes" id="UP001217918">
    <property type="component" value="Unassembled WGS sequence"/>
</dbReference>
<dbReference type="FunFam" id="2.30.170.40:FF:000003">
    <property type="entry name" value="54S ribosomal protein L24"/>
    <property type="match status" value="1"/>
</dbReference>
<dbReference type="Gene3D" id="2.30.170.40">
    <property type="entry name" value="Ribosomal protein L28/L24"/>
    <property type="match status" value="1"/>
</dbReference>
<proteinExistence type="inferred from homology"/>
<feature type="region of interest" description="Disordered" evidence="6">
    <location>
        <begin position="36"/>
        <end position="59"/>
    </location>
</feature>